<evidence type="ECO:0000256" key="7">
    <source>
        <dbReference type="ARBA" id="ARBA00022729"/>
    </source>
</evidence>
<evidence type="ECO:0000313" key="15">
    <source>
        <dbReference type="EMBL" id="PVH28167.1"/>
    </source>
</evidence>
<dbReference type="Gene3D" id="3.90.780.10">
    <property type="entry name" value="5'-Nucleotidase, C-terminal domain"/>
    <property type="match status" value="1"/>
</dbReference>
<comment type="subcellular location">
    <subcellularLocation>
        <location evidence="4">Cell envelope</location>
    </subcellularLocation>
</comment>
<dbReference type="GO" id="GO:0030288">
    <property type="term" value="C:outer membrane-bounded periplasmic space"/>
    <property type="evidence" value="ECO:0007669"/>
    <property type="project" value="TreeGrafter"/>
</dbReference>
<sequence length="663" mass="71131">MLGLETVNTRGYALFNPNSFGGLKAGQRAVHLRVIETTDLHQHLLPYDYYADRPWHDVGLVNAARLIERARHEAKNSVLFDNGDFLQGTPMGDYVAHERGLREGDIHPVIAAMNALEFDAITLGNHEFNYGLEFLRKAVSGAAFPVVSANLSVKQGASARHDRTLVKPYELLDRQIVDDSGYAHPIRIGVIGFAPPQVVDWDHHALDGRVFARDIIATARDFVPEMREAGADIIIALAHTGIGAARHYDGMENAAVPLARVQGIDALLTGHSHLVFPSPMFQGMAGVDVAAGTIAGKPAVMGGCWGAHIGVIDLLLSRDSGRWDVIGTRSEVRPVAEARDSAPQEPIAAQTGEPENPVSHYHRVHEVVAEAHNDTLTAIRRPVGHSAQPLHSYFSHLGAFNALRVVAEAQRAYVAERLSDPDLKGLPVLSAVAPFKSGGRNGPAGYTDVPAGPLALRHVADLYAFPNTIAALCLSGAEVIDWLERSASAFNRIRPGSTGTKLRDGDFPGYYFEVIDPLDVTLDLSQPARFDAAGQVINADARRVVAATYDGAPIDPEARYVLCTNSHRAGGAGNFAGARPANVVLAGGAVVRDILCKYVADTASLRSAPQGGLRFTPMPNTSAVYETGPAAQQHLHDIAHFAPEPRGLTRSGFLRLKLDLSGG</sequence>
<dbReference type="PANTHER" id="PTHR11575:SF6">
    <property type="entry name" value="2',3'-CYCLIC-NUCLEOTIDE 2'-PHOSPHODIESTERASE_3'-NUCLEOTIDASE"/>
    <property type="match status" value="1"/>
</dbReference>
<evidence type="ECO:0000256" key="2">
    <source>
        <dbReference type="ARBA" id="ARBA00001730"/>
    </source>
</evidence>
<dbReference type="GO" id="GO:0009166">
    <property type="term" value="P:nucleotide catabolic process"/>
    <property type="evidence" value="ECO:0007669"/>
    <property type="project" value="InterPro"/>
</dbReference>
<dbReference type="Pfam" id="PF00149">
    <property type="entry name" value="Metallophos"/>
    <property type="match status" value="1"/>
</dbReference>
<comment type="catalytic activity">
    <reaction evidence="2">
        <text>a nucleoside 2',3'-cyclic phosphate + H2O = a nucleoside 3'-phosphate + H(+)</text>
        <dbReference type="Rhea" id="RHEA:19621"/>
        <dbReference type="ChEBI" id="CHEBI:15377"/>
        <dbReference type="ChEBI" id="CHEBI:15378"/>
        <dbReference type="ChEBI" id="CHEBI:66949"/>
        <dbReference type="ChEBI" id="CHEBI:66954"/>
        <dbReference type="EC" id="3.1.4.16"/>
    </reaction>
</comment>
<dbReference type="PROSITE" id="PS00786">
    <property type="entry name" value="5_NUCLEOTIDASE_2"/>
    <property type="match status" value="1"/>
</dbReference>
<dbReference type="Pfam" id="PF02872">
    <property type="entry name" value="5_nucleotid_C"/>
    <property type="match status" value="1"/>
</dbReference>
<evidence type="ECO:0000259" key="14">
    <source>
        <dbReference type="Pfam" id="PF02872"/>
    </source>
</evidence>
<dbReference type="CDD" id="cd07410">
    <property type="entry name" value="MPP_CpdB_N"/>
    <property type="match status" value="1"/>
</dbReference>
<dbReference type="EMBL" id="QDKM01000006">
    <property type="protein sequence ID" value="PVH28167.1"/>
    <property type="molecule type" value="Genomic_DNA"/>
</dbReference>
<evidence type="ECO:0000313" key="16">
    <source>
        <dbReference type="Proteomes" id="UP000245911"/>
    </source>
</evidence>
<evidence type="ECO:0000256" key="11">
    <source>
        <dbReference type="RuleBase" id="RU362119"/>
    </source>
</evidence>
<evidence type="ECO:0000256" key="8">
    <source>
        <dbReference type="ARBA" id="ARBA00022741"/>
    </source>
</evidence>
<accession>A0A2T8HRV9</accession>
<keyword evidence="9 11" id="KW-0378">Hydrolase</keyword>
<feature type="domain" description="Calcineurin-like phosphoesterase" evidence="13">
    <location>
        <begin position="32"/>
        <end position="273"/>
    </location>
</feature>
<evidence type="ECO:0000256" key="3">
    <source>
        <dbReference type="ARBA" id="ARBA00001968"/>
    </source>
</evidence>
<evidence type="ECO:0000256" key="4">
    <source>
        <dbReference type="ARBA" id="ARBA00004196"/>
    </source>
</evidence>
<dbReference type="AlphaFoldDB" id="A0A2T8HRV9"/>
<protein>
    <submittedName>
        <fullName evidence="15">Bifunctional 2',3'-cyclic-nucleotide 2'-phosphodiesterase/3'-nucleotidase</fullName>
    </submittedName>
</protein>
<dbReference type="InterPro" id="IPR004843">
    <property type="entry name" value="Calcineurin-like_PHP"/>
</dbReference>
<evidence type="ECO:0000256" key="9">
    <source>
        <dbReference type="ARBA" id="ARBA00022801"/>
    </source>
</evidence>
<evidence type="ECO:0000256" key="12">
    <source>
        <dbReference type="SAM" id="MobiDB-lite"/>
    </source>
</evidence>
<keyword evidence="6" id="KW-0479">Metal-binding</keyword>
<dbReference type="NCBIfam" id="NF006938">
    <property type="entry name" value="PRK09420.1"/>
    <property type="match status" value="1"/>
</dbReference>
<dbReference type="InterPro" id="IPR041827">
    <property type="entry name" value="CpdB_N"/>
</dbReference>
<dbReference type="Proteomes" id="UP000245911">
    <property type="component" value="Unassembled WGS sequence"/>
</dbReference>
<keyword evidence="16" id="KW-1185">Reference proteome</keyword>
<feature type="region of interest" description="Disordered" evidence="12">
    <location>
        <begin position="334"/>
        <end position="356"/>
    </location>
</feature>
<dbReference type="GO" id="GO:0000166">
    <property type="term" value="F:nucleotide binding"/>
    <property type="evidence" value="ECO:0007669"/>
    <property type="project" value="UniProtKB-KW"/>
</dbReference>
<name>A0A2T8HRV9_9RHOB</name>
<dbReference type="GO" id="GO:0008663">
    <property type="term" value="F:2',3'-cyclic-nucleotide 2'-phosphodiesterase activity"/>
    <property type="evidence" value="ECO:0007669"/>
    <property type="project" value="UniProtKB-EC"/>
</dbReference>
<feature type="domain" description="5'-Nucleotidase C-terminal" evidence="14">
    <location>
        <begin position="432"/>
        <end position="575"/>
    </location>
</feature>
<dbReference type="PRINTS" id="PR01607">
    <property type="entry name" value="APYRASEFAMLY"/>
</dbReference>
<dbReference type="SUPFAM" id="SSF56300">
    <property type="entry name" value="Metallo-dependent phosphatases"/>
    <property type="match status" value="1"/>
</dbReference>
<evidence type="ECO:0000259" key="13">
    <source>
        <dbReference type="Pfam" id="PF00149"/>
    </source>
</evidence>
<comment type="catalytic activity">
    <reaction evidence="1">
        <text>a ribonucleoside 3'-phosphate + H2O = a ribonucleoside + phosphate</text>
        <dbReference type="Rhea" id="RHEA:10144"/>
        <dbReference type="ChEBI" id="CHEBI:13197"/>
        <dbReference type="ChEBI" id="CHEBI:15377"/>
        <dbReference type="ChEBI" id="CHEBI:18254"/>
        <dbReference type="ChEBI" id="CHEBI:43474"/>
        <dbReference type="EC" id="3.1.3.6"/>
    </reaction>
</comment>
<dbReference type="InterPro" id="IPR008334">
    <property type="entry name" value="5'-Nucleotdase_C"/>
</dbReference>
<dbReference type="Gene3D" id="3.60.21.10">
    <property type="match status" value="1"/>
</dbReference>
<comment type="similarity">
    <text evidence="5 11">Belongs to the 5'-nucleotidase family.</text>
</comment>
<dbReference type="PANTHER" id="PTHR11575">
    <property type="entry name" value="5'-NUCLEOTIDASE-RELATED"/>
    <property type="match status" value="1"/>
</dbReference>
<keyword evidence="7" id="KW-0732">Signal</keyword>
<dbReference type="InterPro" id="IPR029052">
    <property type="entry name" value="Metallo-depent_PP-like"/>
</dbReference>
<dbReference type="GO" id="GO:0046872">
    <property type="term" value="F:metal ion binding"/>
    <property type="evidence" value="ECO:0007669"/>
    <property type="project" value="UniProtKB-KW"/>
</dbReference>
<reference evidence="15 16" key="1">
    <citation type="submission" date="2018-04" db="EMBL/GenBank/DDBJ databases">
        <title>Pararhodobacter oceanense sp. nov., isolated from marine intertidal sediment.</title>
        <authorList>
            <person name="Wang X.-L."/>
            <person name="Du Z.-J."/>
        </authorList>
    </citation>
    <scope>NUCLEOTIDE SEQUENCE [LARGE SCALE GENOMIC DNA]</scope>
    <source>
        <strain evidence="15 16">AM505</strain>
    </source>
</reference>
<comment type="cofactor">
    <cofactor evidence="3">
        <name>a divalent metal cation</name>
        <dbReference type="ChEBI" id="CHEBI:60240"/>
    </cofactor>
</comment>
<evidence type="ECO:0000256" key="5">
    <source>
        <dbReference type="ARBA" id="ARBA00006654"/>
    </source>
</evidence>
<dbReference type="SUPFAM" id="SSF55816">
    <property type="entry name" value="5'-nucleotidase (syn. UDP-sugar hydrolase), C-terminal domain"/>
    <property type="match status" value="1"/>
</dbReference>
<dbReference type="InterPro" id="IPR036907">
    <property type="entry name" value="5'-Nucleotdase_C_sf"/>
</dbReference>
<dbReference type="OrthoDB" id="9803927at2"/>
<evidence type="ECO:0000256" key="6">
    <source>
        <dbReference type="ARBA" id="ARBA00022723"/>
    </source>
</evidence>
<organism evidence="15 16">
    <name type="scientific">Pararhodobacter oceanensis</name>
    <dbReference type="NCBI Taxonomy" id="2172121"/>
    <lineage>
        <taxon>Bacteria</taxon>
        <taxon>Pseudomonadati</taxon>
        <taxon>Pseudomonadota</taxon>
        <taxon>Alphaproteobacteria</taxon>
        <taxon>Rhodobacterales</taxon>
        <taxon>Paracoccaceae</taxon>
        <taxon>Pararhodobacter</taxon>
    </lineage>
</organism>
<evidence type="ECO:0000256" key="1">
    <source>
        <dbReference type="ARBA" id="ARBA00000527"/>
    </source>
</evidence>
<keyword evidence="10" id="KW-0511">Multifunctional enzyme</keyword>
<evidence type="ECO:0000256" key="10">
    <source>
        <dbReference type="ARBA" id="ARBA00023268"/>
    </source>
</evidence>
<dbReference type="InterPro" id="IPR006146">
    <property type="entry name" value="5'-Nucleotdase_CS"/>
</dbReference>
<dbReference type="GO" id="GO:0008254">
    <property type="term" value="F:3'-nucleotidase activity"/>
    <property type="evidence" value="ECO:0007669"/>
    <property type="project" value="UniProtKB-EC"/>
</dbReference>
<gene>
    <name evidence="15" type="ORF">DDE20_13735</name>
</gene>
<keyword evidence="8 11" id="KW-0547">Nucleotide-binding</keyword>
<proteinExistence type="inferred from homology"/>
<dbReference type="InterPro" id="IPR006179">
    <property type="entry name" value="5_nucleotidase/apyrase"/>
</dbReference>
<comment type="caution">
    <text evidence="15">The sequence shown here is derived from an EMBL/GenBank/DDBJ whole genome shotgun (WGS) entry which is preliminary data.</text>
</comment>